<gene>
    <name evidence="1" type="ORF">H8911_01670</name>
</gene>
<sequence>MMTAEDFDFLEKVFNKLRSARNTKSSVRLNRAEIKIILKNQEDIMDMLPDMFDDDEDKPGLLN</sequence>
<evidence type="ECO:0000313" key="2">
    <source>
        <dbReference type="Proteomes" id="UP000649075"/>
    </source>
</evidence>
<name>A0ABR7KFG5_9FIRM</name>
<reference evidence="1 2" key="1">
    <citation type="submission" date="2020-08" db="EMBL/GenBank/DDBJ databases">
        <authorList>
            <person name="Liu C."/>
            <person name="Sun Q."/>
        </authorList>
    </citation>
    <scope>NUCLEOTIDE SEQUENCE [LARGE SCALE GENOMIC DNA]</scope>
    <source>
        <strain evidence="1 2">L34</strain>
    </source>
</reference>
<comment type="caution">
    <text evidence="1">The sequence shown here is derived from an EMBL/GenBank/DDBJ whole genome shotgun (WGS) entry which is preliminary data.</text>
</comment>
<dbReference type="Proteomes" id="UP000649075">
    <property type="component" value="Unassembled WGS sequence"/>
</dbReference>
<organism evidence="1 2">
    <name type="scientific">Holdemanella hominis</name>
    <dbReference type="NCBI Taxonomy" id="2764327"/>
    <lineage>
        <taxon>Bacteria</taxon>
        <taxon>Bacillati</taxon>
        <taxon>Bacillota</taxon>
        <taxon>Erysipelotrichia</taxon>
        <taxon>Erysipelotrichales</taxon>
        <taxon>Erysipelotrichaceae</taxon>
        <taxon>Holdemanella</taxon>
    </lineage>
</organism>
<dbReference type="RefSeq" id="WP_186998502.1">
    <property type="nucleotide sequence ID" value="NZ_JACRWH010000003.1"/>
</dbReference>
<keyword evidence="2" id="KW-1185">Reference proteome</keyword>
<protein>
    <submittedName>
        <fullName evidence="1">Uncharacterized protein</fullName>
    </submittedName>
</protein>
<proteinExistence type="predicted"/>
<dbReference type="EMBL" id="JACRWH010000003">
    <property type="protein sequence ID" value="MBC6011468.1"/>
    <property type="molecule type" value="Genomic_DNA"/>
</dbReference>
<evidence type="ECO:0000313" key="1">
    <source>
        <dbReference type="EMBL" id="MBC6011468.1"/>
    </source>
</evidence>
<accession>A0ABR7KFG5</accession>